<reference evidence="10 11" key="1">
    <citation type="submission" date="2024-06" db="EMBL/GenBank/DDBJ databases">
        <title>Genomic Encyclopedia of Type Strains, Phase IV (KMG-IV): sequencing the most valuable type-strain genomes for metagenomic binning, comparative biology and taxonomic classification.</title>
        <authorList>
            <person name="Goeker M."/>
        </authorList>
    </citation>
    <scope>NUCLEOTIDE SEQUENCE [LARGE SCALE GENOMIC DNA]</scope>
    <source>
        <strain evidence="10 11">DSM 29780</strain>
    </source>
</reference>
<keyword evidence="4 9" id="KW-0808">Transferase</keyword>
<dbReference type="PANTHER" id="PTHR43442:SF3">
    <property type="entry name" value="GLUCONOKINASE-RELATED"/>
    <property type="match status" value="1"/>
</dbReference>
<protein>
    <recommendedName>
        <fullName evidence="3 9">Gluconokinase</fullName>
        <ecNumber evidence="3 9">2.7.1.12</ecNumber>
    </recommendedName>
</protein>
<gene>
    <name evidence="10" type="ORF">ABID16_002452</name>
</gene>
<evidence type="ECO:0000256" key="4">
    <source>
        <dbReference type="ARBA" id="ARBA00022679"/>
    </source>
</evidence>
<evidence type="ECO:0000256" key="1">
    <source>
        <dbReference type="ARBA" id="ARBA00004761"/>
    </source>
</evidence>
<dbReference type="EC" id="2.7.1.12" evidence="3 9"/>
<dbReference type="Proteomes" id="UP001549047">
    <property type="component" value="Unassembled WGS sequence"/>
</dbReference>
<proteinExistence type="inferred from homology"/>
<comment type="similarity">
    <text evidence="2 9">Belongs to the gluconokinase GntK/GntV family.</text>
</comment>
<evidence type="ECO:0000313" key="11">
    <source>
        <dbReference type="Proteomes" id="UP001549047"/>
    </source>
</evidence>
<comment type="pathway">
    <text evidence="1">Carbohydrate acid metabolism.</text>
</comment>
<dbReference type="InterPro" id="IPR027417">
    <property type="entry name" value="P-loop_NTPase"/>
</dbReference>
<evidence type="ECO:0000256" key="9">
    <source>
        <dbReference type="RuleBase" id="RU363066"/>
    </source>
</evidence>
<evidence type="ECO:0000256" key="5">
    <source>
        <dbReference type="ARBA" id="ARBA00022741"/>
    </source>
</evidence>
<dbReference type="InterPro" id="IPR031322">
    <property type="entry name" value="Shikimate/glucono_kinase"/>
</dbReference>
<name>A0ABV2J048_9HYPH</name>
<keyword evidence="5 9" id="KW-0547">Nucleotide-binding</keyword>
<organism evidence="10 11">
    <name type="scientific">Rhizobium aquaticum</name>
    <dbReference type="NCBI Taxonomy" id="1549636"/>
    <lineage>
        <taxon>Bacteria</taxon>
        <taxon>Pseudomonadati</taxon>
        <taxon>Pseudomonadota</taxon>
        <taxon>Alphaproteobacteria</taxon>
        <taxon>Hyphomicrobiales</taxon>
        <taxon>Rhizobiaceae</taxon>
        <taxon>Rhizobium/Agrobacterium group</taxon>
        <taxon>Rhizobium</taxon>
    </lineage>
</organism>
<comment type="caution">
    <text evidence="10">The sequence shown here is derived from an EMBL/GenBank/DDBJ whole genome shotgun (WGS) entry which is preliminary data.</text>
</comment>
<evidence type="ECO:0000256" key="8">
    <source>
        <dbReference type="ARBA" id="ARBA00048090"/>
    </source>
</evidence>
<evidence type="ECO:0000256" key="7">
    <source>
        <dbReference type="ARBA" id="ARBA00022840"/>
    </source>
</evidence>
<dbReference type="SUPFAM" id="SSF52540">
    <property type="entry name" value="P-loop containing nucleoside triphosphate hydrolases"/>
    <property type="match status" value="1"/>
</dbReference>
<evidence type="ECO:0000256" key="6">
    <source>
        <dbReference type="ARBA" id="ARBA00022777"/>
    </source>
</evidence>
<dbReference type="EMBL" id="JBEPMB010000003">
    <property type="protein sequence ID" value="MET3614115.1"/>
    <property type="molecule type" value="Genomic_DNA"/>
</dbReference>
<evidence type="ECO:0000313" key="10">
    <source>
        <dbReference type="EMBL" id="MET3614115.1"/>
    </source>
</evidence>
<sequence>MKYIRVIVMGVSGCGKSSMGEALAARLDLPYIEGDALHPAENVAKMSKGTPLTDEDRWPWLAVVGQSVSAPERGAIASCSSLKRVYRDLLRREAGDELVFVYLHGSRELLLSRMTHRPGHFMPASLLDSQLATLEPPGADENVIPVDCAEPLEDAVNRVAAIIAAR</sequence>
<dbReference type="Pfam" id="PF01202">
    <property type="entry name" value="SKI"/>
    <property type="match status" value="1"/>
</dbReference>
<dbReference type="NCBIfam" id="TIGR01313">
    <property type="entry name" value="therm_gnt_kin"/>
    <property type="match status" value="1"/>
</dbReference>
<comment type="catalytic activity">
    <reaction evidence="8 9">
        <text>D-gluconate + ATP = 6-phospho-D-gluconate + ADP + H(+)</text>
        <dbReference type="Rhea" id="RHEA:19433"/>
        <dbReference type="ChEBI" id="CHEBI:15378"/>
        <dbReference type="ChEBI" id="CHEBI:18391"/>
        <dbReference type="ChEBI" id="CHEBI:30616"/>
        <dbReference type="ChEBI" id="CHEBI:58759"/>
        <dbReference type="ChEBI" id="CHEBI:456216"/>
        <dbReference type="EC" id="2.7.1.12"/>
    </reaction>
</comment>
<accession>A0ABV2J048</accession>
<evidence type="ECO:0000256" key="2">
    <source>
        <dbReference type="ARBA" id="ARBA00008420"/>
    </source>
</evidence>
<keyword evidence="6 9" id="KW-0418">Kinase</keyword>
<dbReference type="CDD" id="cd02021">
    <property type="entry name" value="GntK"/>
    <property type="match status" value="1"/>
</dbReference>
<dbReference type="PANTHER" id="PTHR43442">
    <property type="entry name" value="GLUCONOKINASE-RELATED"/>
    <property type="match status" value="1"/>
</dbReference>
<dbReference type="Gene3D" id="3.40.50.300">
    <property type="entry name" value="P-loop containing nucleotide triphosphate hydrolases"/>
    <property type="match status" value="1"/>
</dbReference>
<evidence type="ECO:0000256" key="3">
    <source>
        <dbReference type="ARBA" id="ARBA00012054"/>
    </source>
</evidence>
<dbReference type="GO" id="GO:0016301">
    <property type="term" value="F:kinase activity"/>
    <property type="evidence" value="ECO:0007669"/>
    <property type="project" value="UniProtKB-KW"/>
</dbReference>
<dbReference type="InterPro" id="IPR006001">
    <property type="entry name" value="Therm_gnt_kin"/>
</dbReference>
<dbReference type="RefSeq" id="WP_354556632.1">
    <property type="nucleotide sequence ID" value="NZ_JBEPMB010000003.1"/>
</dbReference>
<keyword evidence="11" id="KW-1185">Reference proteome</keyword>
<keyword evidence="7 9" id="KW-0067">ATP-binding</keyword>